<dbReference type="GO" id="GO:0016740">
    <property type="term" value="F:transferase activity"/>
    <property type="evidence" value="ECO:0007669"/>
    <property type="project" value="UniProtKB-KW"/>
</dbReference>
<keyword evidence="2" id="KW-0808">Transferase</keyword>
<dbReference type="InterPro" id="IPR011009">
    <property type="entry name" value="Kinase-like_dom_sf"/>
</dbReference>
<dbReference type="InterPro" id="IPR051678">
    <property type="entry name" value="AGP_Transferase"/>
</dbReference>
<dbReference type="Gene3D" id="3.30.200.20">
    <property type="entry name" value="Phosphorylase Kinase, domain 1"/>
    <property type="match status" value="1"/>
</dbReference>
<keyword evidence="3" id="KW-1185">Reference proteome</keyword>
<dbReference type="InterPro" id="IPR002575">
    <property type="entry name" value="Aminoglycoside_PTrfase"/>
</dbReference>
<proteinExistence type="predicted"/>
<feature type="domain" description="Aminoglycoside phosphotransferase" evidence="1">
    <location>
        <begin position="31"/>
        <end position="260"/>
    </location>
</feature>
<dbReference type="Pfam" id="PF01636">
    <property type="entry name" value="APH"/>
    <property type="match status" value="1"/>
</dbReference>
<dbReference type="SUPFAM" id="SSF56112">
    <property type="entry name" value="Protein kinase-like (PK-like)"/>
    <property type="match status" value="1"/>
</dbReference>
<dbReference type="PANTHER" id="PTHR21310">
    <property type="entry name" value="AMINOGLYCOSIDE PHOSPHOTRANSFERASE-RELATED-RELATED"/>
    <property type="match status" value="1"/>
</dbReference>
<reference evidence="2 3" key="1">
    <citation type="submission" date="2015-11" db="EMBL/GenBank/DDBJ databases">
        <title>Genomic analysis of 38 Legionella species identifies large and diverse effector repertoires.</title>
        <authorList>
            <person name="Burstein D."/>
            <person name="Amaro F."/>
            <person name="Zusman T."/>
            <person name="Lifshitz Z."/>
            <person name="Cohen O."/>
            <person name="Gilbert J.A."/>
            <person name="Pupko T."/>
            <person name="Shuman H.A."/>
            <person name="Segal G."/>
        </authorList>
    </citation>
    <scope>NUCLEOTIDE SEQUENCE [LARGE SCALE GENOMIC DNA]</scope>
    <source>
        <strain evidence="2 3">ATCC 49506</strain>
    </source>
</reference>
<organism evidence="2 3">
    <name type="scientific">Legionella nautarum</name>
    <dbReference type="NCBI Taxonomy" id="45070"/>
    <lineage>
        <taxon>Bacteria</taxon>
        <taxon>Pseudomonadati</taxon>
        <taxon>Pseudomonadota</taxon>
        <taxon>Gammaproteobacteria</taxon>
        <taxon>Legionellales</taxon>
        <taxon>Legionellaceae</taxon>
        <taxon>Legionella</taxon>
    </lineage>
</organism>
<dbReference type="Proteomes" id="UP000054725">
    <property type="component" value="Unassembled WGS sequence"/>
</dbReference>
<dbReference type="EMBL" id="LNYO01000013">
    <property type="protein sequence ID" value="KTD36529.1"/>
    <property type="molecule type" value="Genomic_DNA"/>
</dbReference>
<evidence type="ECO:0000259" key="1">
    <source>
        <dbReference type="Pfam" id="PF01636"/>
    </source>
</evidence>
<protein>
    <submittedName>
        <fullName evidence="2">Aminoglycoside 3-N-acetyltransferase</fullName>
    </submittedName>
</protein>
<dbReference type="PATRIC" id="fig|45070.6.peg.1585"/>
<dbReference type="STRING" id="45070.Lnau_1513"/>
<dbReference type="RefSeq" id="WP_058504515.1">
    <property type="nucleotide sequence ID" value="NZ_CAAAIF010000009.1"/>
</dbReference>
<dbReference type="AlphaFoldDB" id="A0A0W0WW66"/>
<gene>
    <name evidence="2" type="ORF">Lnau_1513</name>
</gene>
<dbReference type="OrthoDB" id="3806873at2"/>
<dbReference type="PANTHER" id="PTHR21310:SF42">
    <property type="entry name" value="BIFUNCTIONAL AAC_APH"/>
    <property type="match status" value="1"/>
</dbReference>
<evidence type="ECO:0000313" key="2">
    <source>
        <dbReference type="EMBL" id="KTD36529.1"/>
    </source>
</evidence>
<evidence type="ECO:0000313" key="3">
    <source>
        <dbReference type="Proteomes" id="UP000054725"/>
    </source>
</evidence>
<dbReference type="Gene3D" id="3.90.1200.10">
    <property type="match status" value="1"/>
</dbReference>
<accession>A0A0W0WW66</accession>
<name>A0A0W0WW66_9GAMM</name>
<sequence length="310" mass="35681">MTHAWNQSININEQKAKQLIESQNRLIVKTIHLLDEGWDNLVYLVNEAHIFRFPRRELGLTCMENEIALLPYIASQVSFPLSAPQWIGKPSDLYPYPFAGYPMISGKPVSDVAQPLIADTNFAITLASWLSELHAIPITKYYASLIKGEQGWRYDVNHRLLRCKENLKSYEHYFLELGFDKEILLEVIASLPYLTFKENKKSYLHADLYSRHVVMNPSTLAPSGLIDWGDTHIGHPGIDLAVGMIFTEEAFQTFLNAYGNVDNETINLLLFHAFCHHMSFLPYTCEQNRGHLKQWASMVLTRVIDEIRKR</sequence>
<comment type="caution">
    <text evidence="2">The sequence shown here is derived from an EMBL/GenBank/DDBJ whole genome shotgun (WGS) entry which is preliminary data.</text>
</comment>